<dbReference type="RefSeq" id="WP_250922055.1">
    <property type="nucleotide sequence ID" value="NZ_JAMQAW010000032.1"/>
</dbReference>
<dbReference type="EMBL" id="JAMQAW010000032">
    <property type="protein sequence ID" value="MCM2391729.1"/>
    <property type="molecule type" value="Genomic_DNA"/>
</dbReference>
<keyword evidence="1" id="KW-1133">Transmembrane helix</keyword>
<reference evidence="2" key="1">
    <citation type="submission" date="2022-06" db="EMBL/GenBank/DDBJ databases">
        <title>Genome public.</title>
        <authorList>
            <person name="Sun Q."/>
        </authorList>
    </citation>
    <scope>NUCLEOTIDE SEQUENCE</scope>
    <source>
        <strain evidence="2">CWNU-1</strain>
    </source>
</reference>
<evidence type="ECO:0000313" key="3">
    <source>
        <dbReference type="Proteomes" id="UP001431429"/>
    </source>
</evidence>
<name>A0ABT0UT06_9ACTN</name>
<sequence length="81" mass="8221">MTSIRPQNGRNGRAVAETIAGVAVIVVALISLALQSWLVMLIIGAVHGVAAGVPAIGYGTTVLFVLGGNMLAALVARALRK</sequence>
<organism evidence="2 3">
    <name type="scientific">Streptomyces albipurpureus</name>
    <dbReference type="NCBI Taxonomy" id="2897419"/>
    <lineage>
        <taxon>Bacteria</taxon>
        <taxon>Bacillati</taxon>
        <taxon>Actinomycetota</taxon>
        <taxon>Actinomycetes</taxon>
        <taxon>Kitasatosporales</taxon>
        <taxon>Streptomycetaceae</taxon>
        <taxon>Streptomyces</taxon>
    </lineage>
</organism>
<evidence type="ECO:0008006" key="4">
    <source>
        <dbReference type="Google" id="ProtNLM"/>
    </source>
</evidence>
<feature type="transmembrane region" description="Helical" evidence="1">
    <location>
        <begin position="55"/>
        <end position="76"/>
    </location>
</feature>
<keyword evidence="1" id="KW-0812">Transmembrane</keyword>
<proteinExistence type="predicted"/>
<evidence type="ECO:0000313" key="2">
    <source>
        <dbReference type="EMBL" id="MCM2391729.1"/>
    </source>
</evidence>
<evidence type="ECO:0000256" key="1">
    <source>
        <dbReference type="SAM" id="Phobius"/>
    </source>
</evidence>
<keyword evidence="3" id="KW-1185">Reference proteome</keyword>
<keyword evidence="1" id="KW-0472">Membrane</keyword>
<dbReference type="Proteomes" id="UP001431429">
    <property type="component" value="Unassembled WGS sequence"/>
</dbReference>
<protein>
    <recommendedName>
        <fullName evidence="4">Integral membrane protein</fullName>
    </recommendedName>
</protein>
<accession>A0ABT0UT06</accession>
<gene>
    <name evidence="2" type="ORF">NBG84_26170</name>
</gene>
<comment type="caution">
    <text evidence="2">The sequence shown here is derived from an EMBL/GenBank/DDBJ whole genome shotgun (WGS) entry which is preliminary data.</text>
</comment>
<feature type="transmembrane region" description="Helical" evidence="1">
    <location>
        <begin position="20"/>
        <end position="43"/>
    </location>
</feature>